<dbReference type="Gene3D" id="1.20.1280.50">
    <property type="match status" value="1"/>
</dbReference>
<organism evidence="3 4">
    <name type="scientific">Urochloa decumbens</name>
    <dbReference type="NCBI Taxonomy" id="240449"/>
    <lineage>
        <taxon>Eukaryota</taxon>
        <taxon>Viridiplantae</taxon>
        <taxon>Streptophyta</taxon>
        <taxon>Embryophyta</taxon>
        <taxon>Tracheophyta</taxon>
        <taxon>Spermatophyta</taxon>
        <taxon>Magnoliopsida</taxon>
        <taxon>Liliopsida</taxon>
        <taxon>Poales</taxon>
        <taxon>Poaceae</taxon>
        <taxon>PACMAD clade</taxon>
        <taxon>Panicoideae</taxon>
        <taxon>Panicodae</taxon>
        <taxon>Paniceae</taxon>
        <taxon>Melinidinae</taxon>
        <taxon>Urochloa</taxon>
    </lineage>
</organism>
<dbReference type="PANTHER" id="PTHR32141:SF123">
    <property type="entry name" value="F-BOX DOMAIN-CONTAINING PROTEIN"/>
    <property type="match status" value="1"/>
</dbReference>
<feature type="region of interest" description="Disordered" evidence="1">
    <location>
        <begin position="1"/>
        <end position="64"/>
    </location>
</feature>
<dbReference type="InterPro" id="IPR053781">
    <property type="entry name" value="F-box_AtFBL13-like"/>
</dbReference>
<dbReference type="InterPro" id="IPR036047">
    <property type="entry name" value="F-box-like_dom_sf"/>
</dbReference>
<evidence type="ECO:0000256" key="1">
    <source>
        <dbReference type="SAM" id="MobiDB-lite"/>
    </source>
</evidence>
<evidence type="ECO:0000313" key="3">
    <source>
        <dbReference type="EMBL" id="CAL5079722.1"/>
    </source>
</evidence>
<keyword evidence="4" id="KW-1185">Reference proteome</keyword>
<protein>
    <recommendedName>
        <fullName evidence="2">F-box domain-containing protein</fullName>
    </recommendedName>
</protein>
<dbReference type="InterPro" id="IPR001810">
    <property type="entry name" value="F-box_dom"/>
</dbReference>
<dbReference type="Pfam" id="PF08387">
    <property type="entry name" value="FBD"/>
    <property type="match status" value="1"/>
</dbReference>
<dbReference type="Gene3D" id="3.80.10.10">
    <property type="entry name" value="Ribonuclease Inhibitor"/>
    <property type="match status" value="1"/>
</dbReference>
<dbReference type="PROSITE" id="PS50181">
    <property type="entry name" value="FBOX"/>
    <property type="match status" value="1"/>
</dbReference>
<dbReference type="SUPFAM" id="SSF81383">
    <property type="entry name" value="F-box domain"/>
    <property type="match status" value="1"/>
</dbReference>
<dbReference type="PANTHER" id="PTHR32141">
    <property type="match status" value="1"/>
</dbReference>
<dbReference type="CDD" id="cd22160">
    <property type="entry name" value="F-box_AtFBL13-like"/>
    <property type="match status" value="1"/>
</dbReference>
<dbReference type="Proteomes" id="UP001497457">
    <property type="component" value="Chromosome 7b"/>
</dbReference>
<dbReference type="SMART" id="SM00579">
    <property type="entry name" value="FBD"/>
    <property type="match status" value="1"/>
</dbReference>
<dbReference type="Pfam" id="PF00646">
    <property type="entry name" value="F-box"/>
    <property type="match status" value="1"/>
</dbReference>
<evidence type="ECO:0000313" key="4">
    <source>
        <dbReference type="Proteomes" id="UP001497457"/>
    </source>
</evidence>
<accession>A0ABC9FP97</accession>
<reference evidence="3" key="1">
    <citation type="submission" date="2024-10" db="EMBL/GenBank/DDBJ databases">
        <authorList>
            <person name="Ryan C."/>
        </authorList>
    </citation>
    <scope>NUCLEOTIDE SEQUENCE [LARGE SCALE GENOMIC DNA]</scope>
</reference>
<dbReference type="InterPro" id="IPR055411">
    <property type="entry name" value="LRR_FXL15/At3g58940/PEG3-like"/>
</dbReference>
<dbReference type="SMART" id="SM00256">
    <property type="entry name" value="FBOX"/>
    <property type="match status" value="1"/>
</dbReference>
<feature type="domain" description="F-box" evidence="2">
    <location>
        <begin position="60"/>
        <end position="96"/>
    </location>
</feature>
<dbReference type="InterPro" id="IPR006566">
    <property type="entry name" value="FBD"/>
</dbReference>
<gene>
    <name evidence="3" type="ORF">URODEC1_LOCUS107749</name>
</gene>
<dbReference type="AlphaFoldDB" id="A0ABC9FP97"/>
<dbReference type="EMBL" id="OZ075117">
    <property type="protein sequence ID" value="CAL5079722.1"/>
    <property type="molecule type" value="Genomic_DNA"/>
</dbReference>
<evidence type="ECO:0000259" key="2">
    <source>
        <dbReference type="PROSITE" id="PS50181"/>
    </source>
</evidence>
<dbReference type="InterPro" id="IPR032675">
    <property type="entry name" value="LRR_dom_sf"/>
</dbReference>
<dbReference type="Pfam" id="PF24758">
    <property type="entry name" value="LRR_At5g56370"/>
    <property type="match status" value="1"/>
</dbReference>
<dbReference type="InterPro" id="IPR055302">
    <property type="entry name" value="F-box_dom-containing"/>
</dbReference>
<name>A0ABC9FP97_9POAL</name>
<proteinExistence type="predicted"/>
<sequence length="521" mass="58385">MDMEAATPPRAKKSRRGAPETQDPENAAGIPAVEPPQLESTAHLEESRSQEPPPPEAGGVDRISGLPDEILGEIVSFLSTKEAARTQTLSSRWRHVWRAAPLVLDGIELASKDLPASEGFLDASDGDIGGVVSLILSAHPGPGRRFCIPPRHLHYRPDTVDEWLRPRALDNLQELDFCDFWHVRPFPPAPPPASAFRFSATLQVATFTKFEFLDSSVEGIHFPQLKQLALQQVTISEGSLHSMISSCPILECLLLKLCFGFTCVRISSSNLKSIGLGASYYGNCINKPNLRLQELIIVDAPCLERLLFLSRYLEISVSVIAAPKLETLGCLSDKLHDSRLVFGTTTIQGYQVTKLTAVVNNVRILAVKLPRINLDMVIDLLKCFPCLEKLYIKCCISGEMNRWRRKHKQFIECFDIRLKTIVLEGYQGIRSQINLASFFLLNASKLELMTLRVKKRDGNEAFFAEQYGVLQMEKRASRTARLHFTTESCYNDVHVNHVRDLVITNPFECRCWHSKGSFGEK</sequence>